<protein>
    <recommendedName>
        <fullName evidence="6">Patatin-like phospholipase domain-containing protein</fullName>
        <ecNumber evidence="6">3.1.1.-</ecNumber>
    </recommendedName>
</protein>
<evidence type="ECO:0000256" key="2">
    <source>
        <dbReference type="ARBA" id="ARBA00022801"/>
    </source>
</evidence>
<accession>A0A0C9M4M6</accession>
<proteinExistence type="inferred from homology"/>
<evidence type="ECO:0000256" key="5">
    <source>
        <dbReference type="PROSITE-ProRule" id="PRU01161"/>
    </source>
</evidence>
<keyword evidence="4 5" id="KW-0443">Lipid metabolism</keyword>
<dbReference type="SUPFAM" id="SSF52151">
    <property type="entry name" value="FabD/lysophospholipase-like"/>
    <property type="match status" value="1"/>
</dbReference>
<keyword evidence="6" id="KW-1133">Transmembrane helix</keyword>
<evidence type="ECO:0000256" key="6">
    <source>
        <dbReference type="RuleBase" id="RU362055"/>
    </source>
</evidence>
<dbReference type="OrthoDB" id="15478at2759"/>
<comment type="function">
    <text evidence="6">Lipid hydrolase.</text>
</comment>
<dbReference type="Pfam" id="PF11815">
    <property type="entry name" value="DUF3336"/>
    <property type="match status" value="1"/>
</dbReference>
<keyword evidence="6" id="KW-0812">Transmembrane</keyword>
<dbReference type="EMBL" id="DF836295">
    <property type="protein sequence ID" value="GAN01259.1"/>
    <property type="molecule type" value="Genomic_DNA"/>
</dbReference>
<comment type="subcellular location">
    <subcellularLocation>
        <location evidence="6">Membrane</location>
        <topology evidence="6">Single-pass membrane protein</topology>
    </subcellularLocation>
</comment>
<evidence type="ECO:0000313" key="10">
    <source>
        <dbReference type="Proteomes" id="UP000053815"/>
    </source>
</evidence>
<dbReference type="EC" id="3.1.1.-" evidence="6"/>
<feature type="region of interest" description="Disordered" evidence="7">
    <location>
        <begin position="643"/>
        <end position="664"/>
    </location>
</feature>
<dbReference type="GO" id="GO:0016042">
    <property type="term" value="P:lipid catabolic process"/>
    <property type="evidence" value="ECO:0007669"/>
    <property type="project" value="UniProtKB-UniRule"/>
</dbReference>
<feature type="compositionally biased region" description="Basic residues" evidence="7">
    <location>
        <begin position="94"/>
        <end position="103"/>
    </location>
</feature>
<dbReference type="PROSITE" id="PS51635">
    <property type="entry name" value="PNPLA"/>
    <property type="match status" value="1"/>
</dbReference>
<comment type="caution">
    <text evidence="5">Lacks conserved residue(s) required for the propagation of feature annotation.</text>
</comment>
<feature type="compositionally biased region" description="Basic and acidic residues" evidence="7">
    <location>
        <begin position="24"/>
        <end position="35"/>
    </location>
</feature>
<dbReference type="GO" id="GO:0006641">
    <property type="term" value="P:triglyceride metabolic process"/>
    <property type="evidence" value="ECO:0007669"/>
    <property type="project" value="UniProtKB-ARBA"/>
</dbReference>
<keyword evidence="10" id="KW-1185">Reference proteome</keyword>
<dbReference type="InterPro" id="IPR002641">
    <property type="entry name" value="PNPLA_dom"/>
</dbReference>
<gene>
    <name evidence="9" type="ORF">MAM1_0006c00691</name>
</gene>
<dbReference type="GO" id="GO:0004806">
    <property type="term" value="F:triacylglycerol lipase activity"/>
    <property type="evidence" value="ECO:0007669"/>
    <property type="project" value="InterPro"/>
</dbReference>
<dbReference type="AlphaFoldDB" id="A0A0C9M4M6"/>
<feature type="active site" description="Proton acceptor" evidence="5">
    <location>
        <position position="478"/>
    </location>
</feature>
<dbReference type="PANTHER" id="PTHR14226">
    <property type="entry name" value="NEUROPATHY TARGET ESTERASE/SWISS CHEESE D.MELANOGASTER"/>
    <property type="match status" value="1"/>
</dbReference>
<feature type="transmembrane region" description="Helical" evidence="6">
    <location>
        <begin position="118"/>
        <end position="141"/>
    </location>
</feature>
<evidence type="ECO:0000256" key="3">
    <source>
        <dbReference type="ARBA" id="ARBA00022963"/>
    </source>
</evidence>
<dbReference type="InterPro" id="IPR016035">
    <property type="entry name" value="Acyl_Trfase/lysoPLipase"/>
</dbReference>
<feature type="region of interest" description="Disordered" evidence="7">
    <location>
        <begin position="1"/>
        <end position="37"/>
    </location>
</feature>
<feature type="compositionally biased region" description="Polar residues" evidence="7">
    <location>
        <begin position="731"/>
        <end position="741"/>
    </location>
</feature>
<feature type="region of interest" description="Disordered" evidence="7">
    <location>
        <begin position="82"/>
        <end position="108"/>
    </location>
</feature>
<feature type="compositionally biased region" description="Basic and acidic residues" evidence="7">
    <location>
        <begin position="744"/>
        <end position="753"/>
    </location>
</feature>
<organism evidence="9">
    <name type="scientific">Mucor ambiguus</name>
    <dbReference type="NCBI Taxonomy" id="91626"/>
    <lineage>
        <taxon>Eukaryota</taxon>
        <taxon>Fungi</taxon>
        <taxon>Fungi incertae sedis</taxon>
        <taxon>Mucoromycota</taxon>
        <taxon>Mucoromycotina</taxon>
        <taxon>Mucoromycetes</taxon>
        <taxon>Mucorales</taxon>
        <taxon>Mucorineae</taxon>
        <taxon>Mucoraceae</taxon>
        <taxon>Mucor</taxon>
    </lineage>
</organism>
<keyword evidence="2 5" id="KW-0378">Hydrolase</keyword>
<feature type="domain" description="PNPLA" evidence="8">
    <location>
        <begin position="299"/>
        <end position="491"/>
    </location>
</feature>
<keyword evidence="3 5" id="KW-0442">Lipid degradation</keyword>
<feature type="compositionally biased region" description="Basic and acidic residues" evidence="7">
    <location>
        <begin position="655"/>
        <end position="664"/>
    </location>
</feature>
<evidence type="ECO:0000256" key="1">
    <source>
        <dbReference type="ARBA" id="ARBA00006104"/>
    </source>
</evidence>
<evidence type="ECO:0000256" key="7">
    <source>
        <dbReference type="SAM" id="MobiDB-lite"/>
    </source>
</evidence>
<reference evidence="9" key="1">
    <citation type="submission" date="2014-09" db="EMBL/GenBank/DDBJ databases">
        <title>Draft genome sequence of an oleaginous Mucoromycotina fungus Mucor ambiguus NBRC6742.</title>
        <authorList>
            <person name="Takeda I."/>
            <person name="Yamane N."/>
            <person name="Morita T."/>
            <person name="Tamano K."/>
            <person name="Machida M."/>
            <person name="Baker S."/>
            <person name="Koike H."/>
        </authorList>
    </citation>
    <scope>NUCLEOTIDE SEQUENCE</scope>
    <source>
        <strain evidence="9">NBRC 6742</strain>
    </source>
</reference>
<evidence type="ECO:0000259" key="8">
    <source>
        <dbReference type="PROSITE" id="PS51635"/>
    </source>
</evidence>
<dbReference type="STRING" id="91626.A0A0C9M4M6"/>
<evidence type="ECO:0000256" key="4">
    <source>
        <dbReference type="ARBA" id="ARBA00023098"/>
    </source>
</evidence>
<dbReference type="Pfam" id="PF01734">
    <property type="entry name" value="Patatin"/>
    <property type="match status" value="1"/>
</dbReference>
<name>A0A0C9M4M6_9FUNG</name>
<dbReference type="Gene3D" id="3.40.1090.10">
    <property type="entry name" value="Cytosolic phospholipase A2 catalytic domain"/>
    <property type="match status" value="2"/>
</dbReference>
<comment type="similarity">
    <text evidence="1 6">Belongs to the PLPL family.</text>
</comment>
<feature type="active site" description="Nucleophile" evidence="5">
    <location>
        <position position="332"/>
    </location>
</feature>
<dbReference type="Proteomes" id="UP000053815">
    <property type="component" value="Unassembled WGS sequence"/>
</dbReference>
<dbReference type="InterPro" id="IPR021771">
    <property type="entry name" value="Triacylglycerol_lipase_N"/>
</dbReference>
<dbReference type="InterPro" id="IPR050301">
    <property type="entry name" value="NTE"/>
</dbReference>
<feature type="region of interest" description="Disordered" evidence="7">
    <location>
        <begin position="725"/>
        <end position="766"/>
    </location>
</feature>
<dbReference type="GO" id="GO:0016020">
    <property type="term" value="C:membrane"/>
    <property type="evidence" value="ECO:0007669"/>
    <property type="project" value="UniProtKB-SubCell"/>
</dbReference>
<sequence>MARNAEKAIKKTTNKIAKGADNQGTKRLDHNKHGNMENPLDVEYVNEVHVSDFMKALAYDPVKGVDTLNAEHISAWTDALPVRSTSSSSSSTKNQKKPSKRKLREQEAAKPKGISHSLLQYPLIIIIGVIMFVELVAYISLRQIVRIWENVFSWRGRKRTLRNKLRASKTYKEWCESADALDNYMHKDEWKKTIPFAYYDYRLLQKVVKHLKIYRQGDTVEDATKLMDVLYVCLKQNFAGIENAKLYSNTYLGTKALIEEYVEEVTRSIEALASNKHISNEEKKLAFKLYSKNYGRTAFCLSGGAGFGYYHLGVIRALLDRGLLPSIITGTSAGSLMGAIVCTRTDEELDQILNPDLSCRIRICQDSWPTKLYRLVTQGSLFDAEQWCREAMWFCKGSLTFKEAYERTGRIFNVSVIPYDPHSPPKLLNYLTAPDCVVWSAVLASAAIPGILNPVVLMQKKRNSAHLIPYNYGHKFKDGSLSTDIPTLALNTQFNVNYTIVSQVNPHVHVFFYANQGSPGRPVTHLEGRGWRGGFLASTIEQMLKLDMAKWLKVLRSLKLLPNVNDQDWSSVFLQKFDGNVTILPKSDLSDWLYTIADPDVERLKKLMSIGQIRTWPKISMISNRMRIEASIEKMRGLLRANANNKNNRTGRFSSHSDVETDKLSQSIEVHDAMNHANNSDAGSGDELVFLSRRRVSMPDGSFQHLQDKDFFKEQNRRRRFMAQFLDSPKEGNNSTQSSVLFDSHSDDSDSHSHPPSSPEDYTQHH</sequence>
<keyword evidence="6" id="KW-0472">Membrane</keyword>
<feature type="short sequence motif" description="GXSXG" evidence="5">
    <location>
        <begin position="330"/>
        <end position="334"/>
    </location>
</feature>
<dbReference type="PANTHER" id="PTHR14226:SF66">
    <property type="entry name" value="TRIACYLGLYCEROL LIPASE PTL2"/>
    <property type="match status" value="1"/>
</dbReference>
<evidence type="ECO:0000313" key="9">
    <source>
        <dbReference type="EMBL" id="GAN01259.1"/>
    </source>
</evidence>
<dbReference type="CDD" id="cd07232">
    <property type="entry name" value="Pat_PLPL"/>
    <property type="match status" value="1"/>
</dbReference>